<sequence>MAEVGMFTTTNKVTQNTTQIHEQDVEFRTGNDPCKHISVTVENNDVLGEKRDVNFNNKTACPRGPDQGNGEYTNSCANEPFQSENLRCDTQISLNTSSLTPVYHCSGRSGFAEQMETAPAITFPDTSTADPHGTGLITNTSMVANNDTKPLYFTRSTTISTPAEKDTSPTTNVLPTIPEPVVLGMMPTPASSAQMLIQERDCVGTNSSSPQTVIPQSLTQTLISFPEGVSTTAVTPENPNAVAENPNLIAQSTSISATVLTGSSVSSLVNSSSSVVFTTTSEVSKNFAPGVPVPDDGTATINTIQTAANSCAENNDSASVCNSSSNLLDIPTIFSNFTPCIKCNSILVCSCPGPSGVGGDNGSVLPTCQASCQGPCTCEGMEVDKKEDLKPFEQDVKPQEFPTPIVPLDRLDQLFDGLIEYDKIIKAEQPEAITTRLFPYQLQALNWMITRENNTDLAPFWNKVNNSTWFNKGTNKTTDRKPHSPKGGILADDMGLGKTLVVISLIMANHLNGKPMFARSSNKRKASSSGQDGECKHEPEEKMAHRERIDEDDPMDMKGEVKKISIKKRKNVTTKKKRLADSKMLKEPGFKFRQMFLSKLSSKSPKNEKHKVTKELMQPVSIDSDFNTDVAAESWLSTGSGSICGSGSGSGKPLPDDEHSATLIVCPLSVLSNWTDQICSHIHTDVSLQVYMYYGAERLRDVNFLRQQDIVLTTYPTLTNDYRRVRSTYVVKYISLYWVVRETGPKGPCGPISWILKGPKIGVPIKVFESICIGVNTEKTKKLRLAFERHRFETNCNSIFLFAIQLDSPLHRIKWLRVILDEGHTIRNPQTSLTKAMIDLVAKRRWVLTGTPIQNRLDDLWSVVKFLRLEPFDDKKWWNAALASSVRRGDEQAVKAHFLSLDPPSCASSRLQKLLKHISIRRLKTDQDDGRPLVKLPPRTVVIQEVELSEEERTLYDSMQKHGQLIITGPEITTVSISRELDPKLLFRNRYIQNGTVLAKYAHCFAILMRLRQLCLHPKLCEEECQSLQRAQDLLQGLEDSDDDDLDMEYNNQRLIKDLLATLYSGSDEECSVCLDSLVEPVITRCAHAFCQQCIMDVITSENLAPHCPLCRAPLNENELIKVPEKKKQKSPPAEKTSEESEGKEKSSKLNALMGALCAIREKDPSTKSLVVSQFTSFLDLIEEALHKEGFTFVRLDGRMMQEARARAIESFADTSSSSPTVFLLSLTAGGVGLNLTAATRVFLMDPAWNPAIEEQCFDRSHRLGQTKEVIITKYIVMNSVEERMLTLQEQKRTLMSQAFGVQRQSQEERRRARVRDIKHLIGL</sequence>
<keyword evidence="7" id="KW-0067">ATP-binding</keyword>
<evidence type="ECO:0000313" key="13">
    <source>
        <dbReference type="EMBL" id="RMX45267.1"/>
    </source>
</evidence>
<feature type="region of interest" description="Disordered" evidence="9">
    <location>
        <begin position="517"/>
        <end position="544"/>
    </location>
</feature>
<dbReference type="SUPFAM" id="SSF57850">
    <property type="entry name" value="RING/U-box"/>
    <property type="match status" value="1"/>
</dbReference>
<evidence type="ECO:0000256" key="6">
    <source>
        <dbReference type="ARBA" id="ARBA00022833"/>
    </source>
</evidence>
<keyword evidence="3 8" id="KW-0863">Zinc-finger</keyword>
<evidence type="ECO:0000256" key="2">
    <source>
        <dbReference type="ARBA" id="ARBA00022741"/>
    </source>
</evidence>
<evidence type="ECO:0000256" key="9">
    <source>
        <dbReference type="SAM" id="MobiDB-lite"/>
    </source>
</evidence>
<dbReference type="OrthoDB" id="276744at2759"/>
<feature type="compositionally biased region" description="Basic and acidic residues" evidence="9">
    <location>
        <begin position="1136"/>
        <end position="1148"/>
    </location>
</feature>
<feature type="domain" description="Helicase C-terminal" evidence="12">
    <location>
        <begin position="1152"/>
        <end position="1319"/>
    </location>
</feature>
<keyword evidence="6" id="KW-0862">Zinc</keyword>
<dbReference type="SMART" id="SM00487">
    <property type="entry name" value="DEXDc"/>
    <property type="match status" value="1"/>
</dbReference>
<dbReference type="InterPro" id="IPR038718">
    <property type="entry name" value="SNF2-like_sf"/>
</dbReference>
<dbReference type="GO" id="GO:0008094">
    <property type="term" value="F:ATP-dependent activity, acting on DNA"/>
    <property type="evidence" value="ECO:0007669"/>
    <property type="project" value="TreeGrafter"/>
</dbReference>
<dbReference type="PROSITE" id="PS51194">
    <property type="entry name" value="HELICASE_CTER"/>
    <property type="match status" value="1"/>
</dbReference>
<evidence type="ECO:0000256" key="3">
    <source>
        <dbReference type="ARBA" id="ARBA00022771"/>
    </source>
</evidence>
<dbReference type="Pfam" id="PF00176">
    <property type="entry name" value="SNF2-rel_dom"/>
    <property type="match status" value="2"/>
</dbReference>
<dbReference type="GO" id="GO:0005634">
    <property type="term" value="C:nucleus"/>
    <property type="evidence" value="ECO:0007669"/>
    <property type="project" value="TreeGrafter"/>
</dbReference>
<organism evidence="13 14">
    <name type="scientific">Pocillopora damicornis</name>
    <name type="common">Cauliflower coral</name>
    <name type="synonym">Millepora damicornis</name>
    <dbReference type="NCBI Taxonomy" id="46731"/>
    <lineage>
        <taxon>Eukaryota</taxon>
        <taxon>Metazoa</taxon>
        <taxon>Cnidaria</taxon>
        <taxon>Anthozoa</taxon>
        <taxon>Hexacorallia</taxon>
        <taxon>Scleractinia</taxon>
        <taxon>Astrocoeniina</taxon>
        <taxon>Pocilloporidae</taxon>
        <taxon>Pocillopora</taxon>
    </lineage>
</organism>
<dbReference type="InterPro" id="IPR017907">
    <property type="entry name" value="Znf_RING_CS"/>
</dbReference>
<dbReference type="EMBL" id="RCHS01002836">
    <property type="protein sequence ID" value="RMX45267.1"/>
    <property type="molecule type" value="Genomic_DNA"/>
</dbReference>
<evidence type="ECO:0000256" key="1">
    <source>
        <dbReference type="ARBA" id="ARBA00022723"/>
    </source>
</evidence>
<proteinExistence type="predicted"/>
<comment type="caution">
    <text evidence="13">The sequence shown here is derived from an EMBL/GenBank/DDBJ whole genome shotgun (WGS) entry which is preliminary data.</text>
</comment>
<keyword evidence="14" id="KW-1185">Reference proteome</keyword>
<dbReference type="Proteomes" id="UP000275408">
    <property type="component" value="Unassembled WGS sequence"/>
</dbReference>
<feature type="domain" description="Helicase ATP-binding" evidence="11">
    <location>
        <begin position="662"/>
        <end position="870"/>
    </location>
</feature>
<dbReference type="InterPro" id="IPR013083">
    <property type="entry name" value="Znf_RING/FYVE/PHD"/>
</dbReference>
<accession>A0A3M6TV36</accession>
<dbReference type="Pfam" id="PF13923">
    <property type="entry name" value="zf-C3HC4_2"/>
    <property type="match status" value="1"/>
</dbReference>
<evidence type="ECO:0008006" key="15">
    <source>
        <dbReference type="Google" id="ProtNLM"/>
    </source>
</evidence>
<dbReference type="InterPro" id="IPR027417">
    <property type="entry name" value="P-loop_NTPase"/>
</dbReference>
<keyword evidence="1" id="KW-0479">Metal-binding</keyword>
<keyword evidence="4" id="KW-0378">Hydrolase</keyword>
<feature type="compositionally biased region" description="Basic and acidic residues" evidence="9">
    <location>
        <begin position="533"/>
        <end position="544"/>
    </location>
</feature>
<gene>
    <name evidence="13" type="ORF">pdam_00000856</name>
</gene>
<dbReference type="Gene3D" id="3.40.50.300">
    <property type="entry name" value="P-loop containing nucleotide triphosphate hydrolases"/>
    <property type="match status" value="1"/>
</dbReference>
<dbReference type="Gene3D" id="3.30.40.10">
    <property type="entry name" value="Zinc/RING finger domain, C3HC4 (zinc finger)"/>
    <property type="match status" value="1"/>
</dbReference>
<evidence type="ECO:0000259" key="12">
    <source>
        <dbReference type="PROSITE" id="PS51194"/>
    </source>
</evidence>
<dbReference type="PROSITE" id="PS00518">
    <property type="entry name" value="ZF_RING_1"/>
    <property type="match status" value="1"/>
</dbReference>
<evidence type="ECO:0000256" key="8">
    <source>
        <dbReference type="PROSITE-ProRule" id="PRU00175"/>
    </source>
</evidence>
<name>A0A3M6TV36_POCDA</name>
<evidence type="ECO:0000259" key="11">
    <source>
        <dbReference type="PROSITE" id="PS51192"/>
    </source>
</evidence>
<protein>
    <recommendedName>
        <fullName evidence="15">Helicase-like transcription factor</fullName>
    </recommendedName>
</protein>
<keyword evidence="2" id="KW-0547">Nucleotide-binding</keyword>
<dbReference type="InterPro" id="IPR000330">
    <property type="entry name" value="SNF2_N"/>
</dbReference>
<dbReference type="InterPro" id="IPR050628">
    <property type="entry name" value="SNF2_RAD54_helicase_TF"/>
</dbReference>
<dbReference type="PROSITE" id="PS51192">
    <property type="entry name" value="HELICASE_ATP_BIND_1"/>
    <property type="match status" value="1"/>
</dbReference>
<dbReference type="GO" id="GO:0004386">
    <property type="term" value="F:helicase activity"/>
    <property type="evidence" value="ECO:0007669"/>
    <property type="project" value="UniProtKB-KW"/>
</dbReference>
<dbReference type="InterPro" id="IPR049730">
    <property type="entry name" value="SNF2/RAD54-like_C"/>
</dbReference>
<feature type="region of interest" description="Disordered" evidence="9">
    <location>
        <begin position="1122"/>
        <end position="1148"/>
    </location>
</feature>
<dbReference type="GO" id="GO:0008270">
    <property type="term" value="F:zinc ion binding"/>
    <property type="evidence" value="ECO:0007669"/>
    <property type="project" value="UniProtKB-KW"/>
</dbReference>
<dbReference type="SUPFAM" id="SSF52540">
    <property type="entry name" value="P-loop containing nucleoside triphosphate hydrolases"/>
    <property type="match status" value="2"/>
</dbReference>
<dbReference type="STRING" id="46731.A0A3M6TV36"/>
<dbReference type="SMART" id="SM00184">
    <property type="entry name" value="RING"/>
    <property type="match status" value="1"/>
</dbReference>
<dbReference type="InterPro" id="IPR001650">
    <property type="entry name" value="Helicase_C-like"/>
</dbReference>
<reference evidence="13 14" key="1">
    <citation type="journal article" date="2018" name="Sci. Rep.">
        <title>Comparative analysis of the Pocillopora damicornis genome highlights role of immune system in coral evolution.</title>
        <authorList>
            <person name="Cunning R."/>
            <person name="Bay R.A."/>
            <person name="Gillette P."/>
            <person name="Baker A.C."/>
            <person name="Traylor-Knowles N."/>
        </authorList>
    </citation>
    <scope>NUCLEOTIDE SEQUENCE [LARGE SCALE GENOMIC DNA]</scope>
    <source>
        <strain evidence="13">RSMAS</strain>
        <tissue evidence="13">Whole animal</tissue>
    </source>
</reference>
<feature type="domain" description="RING-type" evidence="10">
    <location>
        <begin position="1071"/>
        <end position="1112"/>
    </location>
</feature>
<dbReference type="GO" id="GO:0005524">
    <property type="term" value="F:ATP binding"/>
    <property type="evidence" value="ECO:0007669"/>
    <property type="project" value="UniProtKB-KW"/>
</dbReference>
<dbReference type="InterPro" id="IPR001841">
    <property type="entry name" value="Znf_RING"/>
</dbReference>
<dbReference type="PROSITE" id="PS50089">
    <property type="entry name" value="ZF_RING_2"/>
    <property type="match status" value="1"/>
</dbReference>
<evidence type="ECO:0000256" key="4">
    <source>
        <dbReference type="ARBA" id="ARBA00022801"/>
    </source>
</evidence>
<dbReference type="SMART" id="SM00490">
    <property type="entry name" value="HELICc"/>
    <property type="match status" value="1"/>
</dbReference>
<keyword evidence="5" id="KW-0347">Helicase</keyword>
<evidence type="ECO:0000313" key="14">
    <source>
        <dbReference type="Proteomes" id="UP000275408"/>
    </source>
</evidence>
<dbReference type="Pfam" id="PF00271">
    <property type="entry name" value="Helicase_C"/>
    <property type="match status" value="1"/>
</dbReference>
<dbReference type="InterPro" id="IPR014001">
    <property type="entry name" value="Helicase_ATP-bd"/>
</dbReference>
<evidence type="ECO:0000256" key="7">
    <source>
        <dbReference type="ARBA" id="ARBA00022840"/>
    </source>
</evidence>
<dbReference type="GO" id="GO:0006281">
    <property type="term" value="P:DNA repair"/>
    <property type="evidence" value="ECO:0007669"/>
    <property type="project" value="TreeGrafter"/>
</dbReference>
<dbReference type="Gene3D" id="3.40.50.10810">
    <property type="entry name" value="Tandem AAA-ATPase domain"/>
    <property type="match status" value="3"/>
</dbReference>
<dbReference type="GO" id="GO:0016787">
    <property type="term" value="F:hydrolase activity"/>
    <property type="evidence" value="ECO:0007669"/>
    <property type="project" value="UniProtKB-KW"/>
</dbReference>
<evidence type="ECO:0000256" key="5">
    <source>
        <dbReference type="ARBA" id="ARBA00022806"/>
    </source>
</evidence>
<evidence type="ECO:0000259" key="10">
    <source>
        <dbReference type="PROSITE" id="PS50089"/>
    </source>
</evidence>
<dbReference type="PANTHER" id="PTHR45626">
    <property type="entry name" value="TRANSCRIPTION TERMINATION FACTOR 2-RELATED"/>
    <property type="match status" value="1"/>
</dbReference>
<dbReference type="CDD" id="cd18793">
    <property type="entry name" value="SF2_C_SNF"/>
    <property type="match status" value="1"/>
</dbReference>
<dbReference type="PANTHER" id="PTHR45626:SF17">
    <property type="entry name" value="HELICASE-LIKE TRANSCRIPTION FACTOR"/>
    <property type="match status" value="1"/>
</dbReference>